<protein>
    <submittedName>
        <fullName evidence="2">Translation elongation factor 2/ribosome biogenesis protein RIA1</fullName>
    </submittedName>
</protein>
<dbReference type="PANTHER" id="PTHR42908">
    <property type="entry name" value="TRANSLATION ELONGATION FACTOR-RELATED"/>
    <property type="match status" value="1"/>
</dbReference>
<feature type="domain" description="Tr-type G" evidence="1">
    <location>
        <begin position="1"/>
        <end position="181"/>
    </location>
</feature>
<dbReference type="GO" id="GO:0042256">
    <property type="term" value="P:cytosolic ribosome assembly"/>
    <property type="evidence" value="ECO:0007669"/>
    <property type="project" value="TreeGrafter"/>
</dbReference>
<dbReference type="PROSITE" id="PS51722">
    <property type="entry name" value="G_TR_2"/>
    <property type="match status" value="1"/>
</dbReference>
<accession>A0A0R0LYM0</accession>
<dbReference type="InterPro" id="IPR005225">
    <property type="entry name" value="Small_GTP-bd"/>
</dbReference>
<name>A0A0R0LYM0_9MICR</name>
<dbReference type="EMBL" id="LGUB01000102">
    <property type="protein sequence ID" value="KRH94282.1"/>
    <property type="molecule type" value="Genomic_DNA"/>
</dbReference>
<organism evidence="2 3">
    <name type="scientific">Pseudoloma neurophilia</name>
    <dbReference type="NCBI Taxonomy" id="146866"/>
    <lineage>
        <taxon>Eukaryota</taxon>
        <taxon>Fungi</taxon>
        <taxon>Fungi incertae sedis</taxon>
        <taxon>Microsporidia</taxon>
        <taxon>Pseudoloma</taxon>
    </lineage>
</organism>
<keyword evidence="3" id="KW-1185">Reference proteome</keyword>
<dbReference type="VEuPathDB" id="MicrosporidiaDB:M153_3140008325"/>
<proteinExistence type="predicted"/>
<dbReference type="GO" id="GO:0003746">
    <property type="term" value="F:translation elongation factor activity"/>
    <property type="evidence" value="ECO:0007669"/>
    <property type="project" value="UniProtKB-KW"/>
</dbReference>
<keyword evidence="2" id="KW-0648">Protein biosynthesis</keyword>
<dbReference type="Pfam" id="PF00009">
    <property type="entry name" value="GTP_EFTU"/>
    <property type="match status" value="1"/>
</dbReference>
<feature type="non-terminal residue" evidence="2">
    <location>
        <position position="286"/>
    </location>
</feature>
<keyword evidence="2" id="KW-0251">Elongation factor</keyword>
<reference evidence="2 3" key="1">
    <citation type="submission" date="2015-07" db="EMBL/GenBank/DDBJ databases">
        <title>The genome of Pseudoloma neurophilia, a relevant intracellular parasite of the zebrafish.</title>
        <authorList>
            <person name="Ndikumana S."/>
            <person name="Pelin A."/>
            <person name="Sanders J."/>
            <person name="Corradi N."/>
        </authorList>
    </citation>
    <scope>NUCLEOTIDE SEQUENCE [LARGE SCALE GENOMIC DNA]</scope>
    <source>
        <strain evidence="2 3">MK1</strain>
    </source>
</reference>
<comment type="caution">
    <text evidence="2">The sequence shown here is derived from an EMBL/GenBank/DDBJ whole genome shotgun (WGS) entry which is preliminary data.</text>
</comment>
<gene>
    <name evidence="2" type="ORF">M153_3140008325</name>
</gene>
<dbReference type="InterPro" id="IPR027417">
    <property type="entry name" value="P-loop_NTPase"/>
</dbReference>
<dbReference type="PRINTS" id="PR00315">
    <property type="entry name" value="ELONGATNFCT"/>
</dbReference>
<dbReference type="GO" id="GO:1990904">
    <property type="term" value="C:ribonucleoprotein complex"/>
    <property type="evidence" value="ECO:0007669"/>
    <property type="project" value="TreeGrafter"/>
</dbReference>
<evidence type="ECO:0000313" key="3">
    <source>
        <dbReference type="Proteomes" id="UP000051530"/>
    </source>
</evidence>
<dbReference type="SUPFAM" id="SSF52540">
    <property type="entry name" value="P-loop containing nucleoside triphosphate hydrolases"/>
    <property type="match status" value="1"/>
</dbReference>
<evidence type="ECO:0000313" key="2">
    <source>
        <dbReference type="EMBL" id="KRH94282.1"/>
    </source>
</evidence>
<dbReference type="OrthoDB" id="364892at2759"/>
<dbReference type="InterPro" id="IPR000795">
    <property type="entry name" value="T_Tr_GTP-bd_dom"/>
</dbReference>
<dbReference type="Proteomes" id="UP000051530">
    <property type="component" value="Unassembled WGS sequence"/>
</dbReference>
<dbReference type="Gene3D" id="3.40.50.300">
    <property type="entry name" value="P-loop containing nucleotide triphosphate hydrolases"/>
    <property type="match status" value="1"/>
</dbReference>
<dbReference type="GO" id="GO:0005525">
    <property type="term" value="F:GTP binding"/>
    <property type="evidence" value="ECO:0007669"/>
    <property type="project" value="InterPro"/>
</dbReference>
<dbReference type="GO" id="GO:0005829">
    <property type="term" value="C:cytosol"/>
    <property type="evidence" value="ECO:0007669"/>
    <property type="project" value="TreeGrafter"/>
</dbReference>
<evidence type="ECO:0000259" key="1">
    <source>
        <dbReference type="PROSITE" id="PS51722"/>
    </source>
</evidence>
<dbReference type="PANTHER" id="PTHR42908:SF3">
    <property type="entry name" value="ELONGATION FACTOR-LIKE GTPASE 1"/>
    <property type="match status" value="1"/>
</dbReference>
<dbReference type="GO" id="GO:0043022">
    <property type="term" value="F:ribosome binding"/>
    <property type="evidence" value="ECO:0007669"/>
    <property type="project" value="TreeGrafter"/>
</dbReference>
<dbReference type="GO" id="GO:0003924">
    <property type="term" value="F:GTPase activity"/>
    <property type="evidence" value="ECO:0007669"/>
    <property type="project" value="InterPro"/>
</dbReference>
<dbReference type="AlphaFoldDB" id="A0A0R0LYM0"/>
<dbReference type="NCBIfam" id="TIGR00231">
    <property type="entry name" value="small_GTP"/>
    <property type="match status" value="1"/>
</dbReference>
<sequence length="286" mass="33251">MLVISVVAHVDHGKTTLLDNILSFTRTISPISAGTLRYLDSRIDEQERGITLKLSFFQAENYIFIDTPGHIDFESLIECSSFLCDSFIFIVDVNEGITPRTLSLLNWMKNKNCILVLNKIDKMVNKEVYMVTSQIIESMNVFLEEEYFVWEKNNIIISSSLSLYGLNFDKFKILKENNTLKDALAFIFLLSDDTEEIKREKLLKLLKSKNIHTTEIKKIFPLSHTLLNSLKAIELGFVRNIDNERKKIVKLFQEDFISQKRDYEPQLEDLTSQLEDLESQKKEHEP</sequence>